<accession>A0A165YZK4</accession>
<reference evidence="1 2" key="2">
    <citation type="journal article" date="2018" name="Nature">
        <title>Mutant phenotypes for thousands of bacterial genes of unknown function.</title>
        <authorList>
            <person name="Price M.N."/>
            <person name="Wetmore K.M."/>
            <person name="Waters R.J."/>
            <person name="Callaghan M."/>
            <person name="Ray J."/>
            <person name="Liu H."/>
            <person name="Kuehl J.V."/>
            <person name="Melnyk R.A."/>
            <person name="Lamson J.S."/>
            <person name="Suh Y."/>
            <person name="Carlson H.K."/>
            <person name="Esquivel Z."/>
            <person name="Sadeeshkumar H."/>
            <person name="Chakraborty R."/>
            <person name="Zane G.M."/>
            <person name="Rubin B.E."/>
            <person name="Wall J.D."/>
            <person name="Visel A."/>
            <person name="Bristow J."/>
            <person name="Blow M.J."/>
            <person name="Arkin A.P."/>
            <person name="Deutschbauer A.M."/>
        </authorList>
    </citation>
    <scope>NUCLEOTIDE SEQUENCE [LARGE SCALE GENOMIC DNA]</scope>
    <source>
        <strain evidence="1 2">FW300-N2E2</strain>
    </source>
</reference>
<gene>
    <name evidence="1" type="ORF">TK06_06050</name>
</gene>
<evidence type="ECO:0000313" key="2">
    <source>
        <dbReference type="Proteomes" id="UP000076083"/>
    </source>
</evidence>
<protein>
    <submittedName>
        <fullName evidence="1">Uncharacterized protein</fullName>
    </submittedName>
</protein>
<evidence type="ECO:0000313" key="1">
    <source>
        <dbReference type="EMBL" id="AMZ70683.1"/>
    </source>
</evidence>
<name>A0A165YZK4_PSEFL</name>
<sequence>MSDSQLVQLLENMLLTPASDFYLSSILYNPDGSALDPLTIAEVDLGSFTIEKIPIDIVIKKLNILGLSNSQVKLDNGTDPEIVVDGSTVTFHGKQPNTQDGYQRPPAVPNQIQASGELHVNLNHIDMPPGTFSLTINHVDDLTGVFSATEAVDGQLDTAVVNFSALSVNPVVGNGNITIDIDLATVFKATINQLLNEDANQTKLIAALNGQLSNPNLLASLSQVATTEARKALATI</sequence>
<dbReference type="EMBL" id="CP015225">
    <property type="protein sequence ID" value="AMZ70683.1"/>
    <property type="molecule type" value="Genomic_DNA"/>
</dbReference>
<dbReference type="Proteomes" id="UP000076083">
    <property type="component" value="Chromosome"/>
</dbReference>
<organism evidence="1 2">
    <name type="scientific">Pseudomonas fluorescens</name>
    <dbReference type="NCBI Taxonomy" id="294"/>
    <lineage>
        <taxon>Bacteria</taxon>
        <taxon>Pseudomonadati</taxon>
        <taxon>Pseudomonadota</taxon>
        <taxon>Gammaproteobacteria</taxon>
        <taxon>Pseudomonadales</taxon>
        <taxon>Pseudomonadaceae</taxon>
        <taxon>Pseudomonas</taxon>
    </lineage>
</organism>
<proteinExistence type="predicted"/>
<dbReference type="AlphaFoldDB" id="A0A165YZK4"/>
<dbReference type="RefSeq" id="WP_063321279.1">
    <property type="nucleotide sequence ID" value="NZ_CP015225.1"/>
</dbReference>
<reference evidence="2" key="1">
    <citation type="submission" date="2016-04" db="EMBL/GenBank/DDBJ databases">
        <authorList>
            <person name="Ray J."/>
            <person name="Price M."/>
            <person name="Deutschbauer A."/>
        </authorList>
    </citation>
    <scope>NUCLEOTIDE SEQUENCE [LARGE SCALE GENOMIC DNA]</scope>
    <source>
        <strain evidence="2">FW300-N2E2</strain>
    </source>
</reference>